<protein>
    <recommendedName>
        <fullName evidence="1">Bacterial CdiA-CT RNAse A domain-containing protein</fullName>
    </recommendedName>
</protein>
<gene>
    <name evidence="2" type="ORF">FUU20_06985</name>
</gene>
<dbReference type="Pfam" id="PF18431">
    <property type="entry name" value="RNAse_A_bac"/>
    <property type="match status" value="1"/>
</dbReference>
<name>A0ABS8J3A8_9GAMM</name>
<feature type="domain" description="Bacterial CdiA-CT RNAse A" evidence="1">
    <location>
        <begin position="161"/>
        <end position="273"/>
    </location>
</feature>
<dbReference type="CDD" id="cd20684">
    <property type="entry name" value="CdiA-CT_Yk_RNaseA-like"/>
    <property type="match status" value="1"/>
</dbReference>
<dbReference type="Proteomes" id="UP001199135">
    <property type="component" value="Unassembled WGS sequence"/>
</dbReference>
<evidence type="ECO:0000259" key="1">
    <source>
        <dbReference type="Pfam" id="PF18431"/>
    </source>
</evidence>
<dbReference type="InterPro" id="IPR041436">
    <property type="entry name" value="RNAse_A_bac"/>
</dbReference>
<dbReference type="EMBL" id="VOSO01000012">
    <property type="protein sequence ID" value="MCC7658508.1"/>
    <property type="molecule type" value="Genomic_DNA"/>
</dbReference>
<dbReference type="RefSeq" id="WP_230489973.1">
    <property type="nucleotide sequence ID" value="NZ_VOSN01000004.1"/>
</dbReference>
<evidence type="ECO:0000313" key="2">
    <source>
        <dbReference type="EMBL" id="MCC7658508.1"/>
    </source>
</evidence>
<evidence type="ECO:0000313" key="3">
    <source>
        <dbReference type="Proteomes" id="UP001199135"/>
    </source>
</evidence>
<comment type="caution">
    <text evidence="2">The sequence shown here is derived from an EMBL/GenBank/DDBJ whole genome shotgun (WGS) entry which is preliminary data.</text>
</comment>
<reference evidence="2 3" key="1">
    <citation type="submission" date="2019-08" db="EMBL/GenBank/DDBJ databases">
        <title>Genome sequencing of Psyttalia spp.-associated microbial isolates reveals a potentially novel species in the Serratia genus.</title>
        <authorList>
            <person name="Tannieres-Laurent M."/>
            <person name="Sparks M.E."/>
            <person name="Blackburn M.B."/>
            <person name="Gundersen-Rindal D.E."/>
            <person name="Bon M.-C."/>
        </authorList>
    </citation>
    <scope>NUCLEOTIDE SEQUENCE [LARGE SCALE GENOMIC DNA]</scope>
    <source>
        <strain evidence="3">Pon4B</strain>
    </source>
</reference>
<accession>A0ABS8J3A8</accession>
<sequence>MISNEGLQVALSPVQLAAVISDSTVTEGETWSNRLMGGLGLAGGVVELLGAGVMCYAPDPTLLTKVGCVVVGTHSMDSIKTASNQIITGRSFTTDTYKSAVLLAQMLGADEDTAYNVGLTVDIAVPLVFASALGVARVASVRVGQLKLLEHESIAGAKGGGHTIAKHVAKSSEELLERLAKSPGLQSASTFTDLRTAEYAISRALRVNHSLIKHWAQQPASANVLELTYQAGKAVGFGYRQGGAIQLTSNSVRVVLLKKIYNGKPYYILTAYPIIR</sequence>
<keyword evidence="3" id="KW-1185">Reference proteome</keyword>
<organism evidence="2 3">
    <name type="scientific">Serratia montpellierensis</name>
    <dbReference type="NCBI Taxonomy" id="2598730"/>
    <lineage>
        <taxon>Bacteria</taxon>
        <taxon>Pseudomonadati</taxon>
        <taxon>Pseudomonadota</taxon>
        <taxon>Gammaproteobacteria</taxon>
        <taxon>Enterobacterales</taxon>
        <taxon>Yersiniaceae</taxon>
        <taxon>Serratia</taxon>
    </lineage>
</organism>
<proteinExistence type="predicted"/>